<accession>A0A3B0Y7W4</accession>
<feature type="domain" description="Methyl-accepting transducer" evidence="2">
    <location>
        <begin position="1"/>
        <end position="148"/>
    </location>
</feature>
<dbReference type="Pfam" id="PF00015">
    <property type="entry name" value="MCPsignal"/>
    <property type="match status" value="1"/>
</dbReference>
<dbReference type="GO" id="GO:0005886">
    <property type="term" value="C:plasma membrane"/>
    <property type="evidence" value="ECO:0007669"/>
    <property type="project" value="TreeGrafter"/>
</dbReference>
<dbReference type="EMBL" id="UOFL01000021">
    <property type="protein sequence ID" value="VAW71442.1"/>
    <property type="molecule type" value="Genomic_DNA"/>
</dbReference>
<dbReference type="PROSITE" id="PS50111">
    <property type="entry name" value="CHEMOTAXIS_TRANSDUC_2"/>
    <property type="match status" value="1"/>
</dbReference>
<dbReference type="PANTHER" id="PTHR43531:SF11">
    <property type="entry name" value="METHYL-ACCEPTING CHEMOTAXIS PROTEIN 3"/>
    <property type="match status" value="1"/>
</dbReference>
<sequence>MSSDNSNSKKEQAVMLSSRATEAVEDGLKSFQDTLTAIKEIKKTFSNSTESLHEIDQILLQIRILSLNAAVEAARAGENGRGFAIVAEEMRNLAGSIKATIDSFSTTLNENHQKAEQTYQLTENAAEKLELIEMSVELISQFVDDIYE</sequence>
<evidence type="ECO:0000256" key="1">
    <source>
        <dbReference type="ARBA" id="ARBA00022500"/>
    </source>
</evidence>
<evidence type="ECO:0000313" key="3">
    <source>
        <dbReference type="EMBL" id="VAW71442.1"/>
    </source>
</evidence>
<dbReference type="GO" id="GO:0006935">
    <property type="term" value="P:chemotaxis"/>
    <property type="evidence" value="ECO:0007669"/>
    <property type="project" value="UniProtKB-KW"/>
</dbReference>
<dbReference type="Gene3D" id="1.10.287.950">
    <property type="entry name" value="Methyl-accepting chemotaxis protein"/>
    <property type="match status" value="1"/>
</dbReference>
<dbReference type="PANTHER" id="PTHR43531">
    <property type="entry name" value="PROTEIN ICFG"/>
    <property type="match status" value="1"/>
</dbReference>
<dbReference type="GO" id="GO:0004888">
    <property type="term" value="F:transmembrane signaling receptor activity"/>
    <property type="evidence" value="ECO:0007669"/>
    <property type="project" value="TreeGrafter"/>
</dbReference>
<reference evidence="3" key="1">
    <citation type="submission" date="2018-06" db="EMBL/GenBank/DDBJ databases">
        <authorList>
            <person name="Zhirakovskaya E."/>
        </authorList>
    </citation>
    <scope>NUCLEOTIDE SEQUENCE</scope>
</reference>
<name>A0A3B0Y7W4_9ZZZZ</name>
<evidence type="ECO:0000259" key="2">
    <source>
        <dbReference type="PROSITE" id="PS50111"/>
    </source>
</evidence>
<dbReference type="InterPro" id="IPR004089">
    <property type="entry name" value="MCPsignal_dom"/>
</dbReference>
<organism evidence="3">
    <name type="scientific">hydrothermal vent metagenome</name>
    <dbReference type="NCBI Taxonomy" id="652676"/>
    <lineage>
        <taxon>unclassified sequences</taxon>
        <taxon>metagenomes</taxon>
        <taxon>ecological metagenomes</taxon>
    </lineage>
</organism>
<keyword evidence="1" id="KW-0145">Chemotaxis</keyword>
<dbReference type="GO" id="GO:0007165">
    <property type="term" value="P:signal transduction"/>
    <property type="evidence" value="ECO:0007669"/>
    <property type="project" value="InterPro"/>
</dbReference>
<dbReference type="SUPFAM" id="SSF58104">
    <property type="entry name" value="Methyl-accepting chemotaxis protein (MCP) signaling domain"/>
    <property type="match status" value="1"/>
</dbReference>
<proteinExistence type="predicted"/>
<gene>
    <name evidence="3" type="ORF">MNBD_GAMMA12-3984</name>
</gene>
<dbReference type="AlphaFoldDB" id="A0A3B0Y7W4"/>
<protein>
    <recommendedName>
        <fullName evidence="2">Methyl-accepting transducer domain-containing protein</fullName>
    </recommendedName>
</protein>
<dbReference type="InterPro" id="IPR051310">
    <property type="entry name" value="MCP_chemotaxis"/>
</dbReference>